<organism evidence="3 4">
    <name type="scientific">Chryseobacterium piperi</name>
    <dbReference type="NCBI Taxonomy" id="558152"/>
    <lineage>
        <taxon>Bacteria</taxon>
        <taxon>Pseudomonadati</taxon>
        <taxon>Bacteroidota</taxon>
        <taxon>Flavobacteriia</taxon>
        <taxon>Flavobacteriales</taxon>
        <taxon>Weeksellaceae</taxon>
        <taxon>Chryseobacterium group</taxon>
        <taxon>Chryseobacterium</taxon>
    </lineage>
</organism>
<evidence type="ECO:0000313" key="3">
    <source>
        <dbReference type="EMBL" id="KFF26685.1"/>
    </source>
</evidence>
<protein>
    <recommendedName>
        <fullName evidence="2">Secretion system C-terminal sorting domain-containing protein</fullName>
    </recommendedName>
</protein>
<feature type="domain" description="Secretion system C-terminal sorting" evidence="2">
    <location>
        <begin position="217"/>
        <end position="287"/>
    </location>
</feature>
<keyword evidence="1" id="KW-0732">Signal</keyword>
<proteinExistence type="predicted"/>
<evidence type="ECO:0000259" key="2">
    <source>
        <dbReference type="Pfam" id="PF18962"/>
    </source>
</evidence>
<evidence type="ECO:0000256" key="1">
    <source>
        <dbReference type="ARBA" id="ARBA00022729"/>
    </source>
</evidence>
<dbReference type="NCBIfam" id="TIGR04183">
    <property type="entry name" value="Por_Secre_tail"/>
    <property type="match status" value="1"/>
</dbReference>
<dbReference type="Proteomes" id="UP000028709">
    <property type="component" value="Unassembled WGS sequence"/>
</dbReference>
<evidence type="ECO:0000313" key="4">
    <source>
        <dbReference type="Proteomes" id="UP000028709"/>
    </source>
</evidence>
<accession>A0A086BCM1</accession>
<dbReference type="InterPro" id="IPR026444">
    <property type="entry name" value="Secre_tail"/>
</dbReference>
<comment type="caution">
    <text evidence="3">The sequence shown here is derived from an EMBL/GenBank/DDBJ whole genome shotgun (WGS) entry which is preliminary data.</text>
</comment>
<dbReference type="eggNOG" id="ENOG5033VED">
    <property type="taxonomic scope" value="Bacteria"/>
</dbReference>
<dbReference type="Pfam" id="PF18962">
    <property type="entry name" value="Por_Secre_tail"/>
    <property type="match status" value="1"/>
</dbReference>
<gene>
    <name evidence="3" type="ORF">IQ37_11575</name>
</gene>
<dbReference type="RefSeq" id="WP_034685186.1">
    <property type="nucleotide sequence ID" value="NZ_CP023049.2"/>
</dbReference>
<keyword evidence="4" id="KW-1185">Reference proteome</keyword>
<dbReference type="EMBL" id="JPRJ01000019">
    <property type="protein sequence ID" value="KFF26685.1"/>
    <property type="molecule type" value="Genomic_DNA"/>
</dbReference>
<dbReference type="AlphaFoldDB" id="A0A086BCM1"/>
<name>A0A086BCM1_9FLAO</name>
<sequence length="290" mass="30642">MKEIFTSLAVVILTSVAHSQVITQNAVSNTVSPTGSVACGSQANGYTADNSYYRVFKLSDYGINYSYNITNIAFGVQTANTTFPVEVNLYTLVGAFPTGTPTLLGTTNVNIAPANAGQMVSTGTALSQTVPAGGTFVVELYHDGSTANPPQSFYLGTHPGAQTGLSYLSSETCGIDTPIATGTGALAGFASARWVMTITGQNTLGVTEVINSKDLQIFPNPVKDVLKFRFGNNLKSEAIDIYDMNGRAVTSISNNKNVNEVNVSSFTKGAYILKVKANDGKVYVQKILKD</sequence>
<reference evidence="3 4" key="1">
    <citation type="submission" date="2014-07" db="EMBL/GenBank/DDBJ databases">
        <title>Genome of Chryseobacterium piperi CTM.</title>
        <authorList>
            <person name="Pipes S.E."/>
            <person name="Stropko S.J."/>
            <person name="Newman J.D."/>
        </authorList>
    </citation>
    <scope>NUCLEOTIDE SEQUENCE [LARGE SCALE GENOMIC DNA]</scope>
    <source>
        <strain evidence="3 4">CTM</strain>
    </source>
</reference>
<dbReference type="KEGG" id="cpip:CJF12_03175"/>
<dbReference type="OrthoDB" id="9805017at2"/>
<dbReference type="STRING" id="558152.IQ37_11575"/>